<name>A0A8B6XCQ6_9BURK</name>
<dbReference type="Proteomes" id="UP000675920">
    <property type="component" value="Unplaced"/>
</dbReference>
<evidence type="ECO:0000313" key="3">
    <source>
        <dbReference type="RefSeq" id="WP_156924438.1"/>
    </source>
</evidence>
<accession>A0A8B6XCQ6</accession>
<keyword evidence="2" id="KW-1185">Reference proteome</keyword>
<dbReference type="RefSeq" id="WP_156924438.1">
    <property type="nucleotide sequence ID" value="NZ_AXWS01000014.1"/>
</dbReference>
<dbReference type="OrthoDB" id="7060768at2"/>
<dbReference type="AlphaFoldDB" id="A0A8B6XCQ6"/>
<reference evidence="3" key="1">
    <citation type="submission" date="2025-08" db="UniProtKB">
        <authorList>
            <consortium name="RefSeq"/>
        </authorList>
    </citation>
    <scope>IDENTIFICATION</scope>
</reference>
<organism evidence="2 3">
    <name type="scientific">Derxia gummosa DSM 723</name>
    <dbReference type="NCBI Taxonomy" id="1121388"/>
    <lineage>
        <taxon>Bacteria</taxon>
        <taxon>Pseudomonadati</taxon>
        <taxon>Pseudomonadota</taxon>
        <taxon>Betaproteobacteria</taxon>
        <taxon>Burkholderiales</taxon>
        <taxon>Alcaligenaceae</taxon>
        <taxon>Derxia</taxon>
    </lineage>
</organism>
<feature type="region of interest" description="Disordered" evidence="1">
    <location>
        <begin position="412"/>
        <end position="437"/>
    </location>
</feature>
<protein>
    <submittedName>
        <fullName evidence="3">Uncharacterized protein</fullName>
    </submittedName>
</protein>
<evidence type="ECO:0000313" key="2">
    <source>
        <dbReference type="Proteomes" id="UP000675920"/>
    </source>
</evidence>
<evidence type="ECO:0000256" key="1">
    <source>
        <dbReference type="SAM" id="MobiDB-lite"/>
    </source>
</evidence>
<sequence>MKKVLEETQALHTGLWLLKWIDGISLGRGLLSSPRIHLVLQKLDQSDLAELAHLSPREISYVIGRRPGAAAEHAITWASPRPVLTGMLPLLNIGDILCGTSVVGALRQEEQRISLSESSHVAYCGIFDESSPPDGWSSGSYRVLNRFEFELGRQREAIGSRCMRIRTGRLEYIIPCSVILRTFYGFHTKLANAICSGPWDTTLNAVISTARYDSGIGTYRNNETGAWNIVVQAGLTRDHAVRLALLYFDEYARACANAIHASADRQTHSVRADGARHWFADAKMPYQWSNKPFEMLIRGFSLRAHRPSAEAGHRFLVTSIEGTSWPFPDQQIFSEIANSNLRSPNPNPERIPETYHAGNRRLVLLNEDIVLDHHSDAFKGAPDNRVEGAAFEFLNRPLHELQKKLSHKEYLGTQRPPAAPPALTLSAGSTAPGEEKPAPLVAESHDRRLAPHLQLFLDALDALQEAGRISAYEVIAPPEFSKLKQARNGVNCWSLASEDQLSALRLGLPVQGWEFVFSAPRGLGILRHPIPRCLLIVRVNLDGHELLVFEIEPRLGETAYRFYALEPTEPITLQAIETCIINVRAYSGSIPHSKIKLAFCTLTHGKVLALNHYYNRNFNQEIASINTESLRRQLARTYV</sequence>
<proteinExistence type="predicted"/>